<keyword evidence="4" id="KW-0966">Cell projection</keyword>
<dbReference type="SUPFAM" id="SSF52540">
    <property type="entry name" value="P-loop containing nucleoside triphosphate hydrolases"/>
    <property type="match status" value="1"/>
</dbReference>
<name>A0A7C5XQA0_9CREN</name>
<evidence type="ECO:0000313" key="4">
    <source>
        <dbReference type="EMBL" id="HHP82005.1"/>
    </source>
</evidence>
<dbReference type="PANTHER" id="PTHR43637:SF3">
    <property type="entry name" value="FLAGELLA-RELATED PROTEIN H-RELATED"/>
    <property type="match status" value="1"/>
</dbReference>
<keyword evidence="4" id="KW-0969">Cilium</keyword>
<comment type="caution">
    <text evidence="4">The sequence shown here is derived from an EMBL/GenBank/DDBJ whole genome shotgun (WGS) entry which is preliminary data.</text>
</comment>
<dbReference type="AlphaFoldDB" id="A0A7C5XQA0"/>
<dbReference type="PRINTS" id="PR01874">
    <property type="entry name" value="DNAREPAIRADA"/>
</dbReference>
<sequence>MLNKRHVVSTGGEELDNRLGGGIPIPSLLLIEGDHGTGKSVFVQQITYGALRDGLKVYYITTESTVRELLLQAKRVSFDMTSYFLKGFLKIFPVHMEGARWAKNIAKLLLQVVGEFMVRTINEWDLFILDSFSVLAVYANTSTVLDFLTTAKNIVSQDKVVILAIHPGALSEEIMIRARSICDGYIRLRSFEIGGMLIKAMEVIKLRGALGPVDSIIAFDVDPAFGIKVLPLSLAKA</sequence>
<dbReference type="InterPro" id="IPR014774">
    <property type="entry name" value="KaiC-like_dom"/>
</dbReference>
<dbReference type="GO" id="GO:0005524">
    <property type="term" value="F:ATP binding"/>
    <property type="evidence" value="ECO:0007669"/>
    <property type="project" value="UniProtKB-KW"/>
</dbReference>
<keyword evidence="1" id="KW-0547">Nucleotide-binding</keyword>
<gene>
    <name evidence="4" type="ORF">ENM84_04990</name>
</gene>
<evidence type="ECO:0000256" key="2">
    <source>
        <dbReference type="ARBA" id="ARBA00022840"/>
    </source>
</evidence>
<evidence type="ECO:0000256" key="1">
    <source>
        <dbReference type="ARBA" id="ARBA00022741"/>
    </source>
</evidence>
<dbReference type="Gene3D" id="3.40.50.300">
    <property type="entry name" value="P-loop containing nucleotide triphosphate hydrolases"/>
    <property type="match status" value="1"/>
</dbReference>
<protein>
    <submittedName>
        <fullName evidence="4">Flagellar accessory protein FlaH</fullName>
    </submittedName>
</protein>
<accession>A0A7C5XQA0</accession>
<reference evidence="4" key="1">
    <citation type="journal article" date="2020" name="mSystems">
        <title>Genome- and Community-Level Interaction Insights into Carbon Utilization and Element Cycling Functions of Hydrothermarchaeota in Hydrothermal Sediment.</title>
        <authorList>
            <person name="Zhou Z."/>
            <person name="Liu Y."/>
            <person name="Xu W."/>
            <person name="Pan J."/>
            <person name="Luo Z.H."/>
            <person name="Li M."/>
        </authorList>
    </citation>
    <scope>NUCLEOTIDE SEQUENCE [LARGE SCALE GENOMIC DNA]</scope>
    <source>
        <strain evidence="4">SpSt-1121</strain>
    </source>
</reference>
<dbReference type="InterPro" id="IPR027417">
    <property type="entry name" value="P-loop_NTPase"/>
</dbReference>
<feature type="domain" description="KaiC-like" evidence="3">
    <location>
        <begin position="8"/>
        <end position="231"/>
    </location>
</feature>
<organism evidence="4">
    <name type="scientific">Ignisphaera aggregans</name>
    <dbReference type="NCBI Taxonomy" id="334771"/>
    <lineage>
        <taxon>Archaea</taxon>
        <taxon>Thermoproteota</taxon>
        <taxon>Thermoprotei</taxon>
        <taxon>Desulfurococcales</taxon>
        <taxon>Desulfurococcaceae</taxon>
        <taxon>Ignisphaera</taxon>
    </lineage>
</organism>
<dbReference type="NCBIfam" id="NF004723">
    <property type="entry name" value="PRK06067.1"/>
    <property type="match status" value="1"/>
</dbReference>
<dbReference type="Pfam" id="PF06745">
    <property type="entry name" value="ATPase"/>
    <property type="match status" value="1"/>
</dbReference>
<keyword evidence="4" id="KW-0282">Flagellum</keyword>
<evidence type="ECO:0000259" key="3">
    <source>
        <dbReference type="Pfam" id="PF06745"/>
    </source>
</evidence>
<keyword evidence="2" id="KW-0067">ATP-binding</keyword>
<dbReference type="PANTHER" id="PTHR43637">
    <property type="entry name" value="UPF0273 PROTEIN TM_0370"/>
    <property type="match status" value="1"/>
</dbReference>
<dbReference type="EMBL" id="DRZI01000209">
    <property type="protein sequence ID" value="HHP82005.1"/>
    <property type="molecule type" value="Genomic_DNA"/>
</dbReference>
<proteinExistence type="predicted"/>